<evidence type="ECO:0000313" key="2">
    <source>
        <dbReference type="EMBL" id="KSU88335.1"/>
    </source>
</evidence>
<protein>
    <submittedName>
        <fullName evidence="2">Uncharacterized protein</fullName>
    </submittedName>
</protein>
<feature type="transmembrane region" description="Helical" evidence="1">
    <location>
        <begin position="530"/>
        <end position="553"/>
    </location>
</feature>
<name>A0A0V8JMS7_9BACI</name>
<proteinExistence type="predicted"/>
<feature type="transmembrane region" description="Helical" evidence="1">
    <location>
        <begin position="368"/>
        <end position="389"/>
    </location>
</feature>
<feature type="transmembrane region" description="Helical" evidence="1">
    <location>
        <begin position="297"/>
        <end position="315"/>
    </location>
</feature>
<keyword evidence="1" id="KW-0812">Transmembrane</keyword>
<feature type="transmembrane region" description="Helical" evidence="1">
    <location>
        <begin position="209"/>
        <end position="230"/>
    </location>
</feature>
<evidence type="ECO:0000256" key="1">
    <source>
        <dbReference type="SAM" id="Phobius"/>
    </source>
</evidence>
<feature type="transmembrane region" description="Helical" evidence="1">
    <location>
        <begin position="152"/>
        <end position="169"/>
    </location>
</feature>
<feature type="transmembrane region" description="Helical" evidence="1">
    <location>
        <begin position="559"/>
        <end position="580"/>
    </location>
</feature>
<organism evidence="2 3">
    <name type="scientific">Priestia veravalensis</name>
    <dbReference type="NCBI Taxonomy" id="1414648"/>
    <lineage>
        <taxon>Bacteria</taxon>
        <taxon>Bacillati</taxon>
        <taxon>Bacillota</taxon>
        <taxon>Bacilli</taxon>
        <taxon>Bacillales</taxon>
        <taxon>Bacillaceae</taxon>
        <taxon>Priestia</taxon>
    </lineage>
</organism>
<dbReference type="Proteomes" id="UP000053681">
    <property type="component" value="Unassembled WGS sequence"/>
</dbReference>
<feature type="transmembrane region" description="Helical" evidence="1">
    <location>
        <begin position="395"/>
        <end position="416"/>
    </location>
</feature>
<comment type="caution">
    <text evidence="2">The sequence shown here is derived from an EMBL/GenBank/DDBJ whole genome shotgun (WGS) entry which is preliminary data.</text>
</comment>
<feature type="transmembrane region" description="Helical" evidence="1">
    <location>
        <begin position="175"/>
        <end position="197"/>
    </location>
</feature>
<reference evidence="2 3" key="1">
    <citation type="submission" date="2015-11" db="EMBL/GenBank/DDBJ databases">
        <title>Bacillus caseinolyticus sp nov.</title>
        <authorList>
            <person name="Dastager S.G."/>
            <person name="Mawlankar R."/>
        </authorList>
    </citation>
    <scope>NUCLEOTIDE SEQUENCE [LARGE SCALE GENOMIC DNA]</scope>
    <source>
        <strain evidence="2 3">SGD-V-76</strain>
    </source>
</reference>
<dbReference type="EMBL" id="LNQP01000025">
    <property type="protein sequence ID" value="KSU88335.1"/>
    <property type="molecule type" value="Genomic_DNA"/>
</dbReference>
<gene>
    <name evidence="2" type="ORF">AS180_08610</name>
</gene>
<dbReference type="AlphaFoldDB" id="A0A0V8JMS7"/>
<feature type="transmembrane region" description="Helical" evidence="1">
    <location>
        <begin position="92"/>
        <end position="110"/>
    </location>
</feature>
<keyword evidence="3" id="KW-1185">Reference proteome</keyword>
<evidence type="ECO:0000313" key="3">
    <source>
        <dbReference type="Proteomes" id="UP000053681"/>
    </source>
</evidence>
<keyword evidence="1" id="KW-0472">Membrane</keyword>
<feature type="transmembrane region" description="Helical" evidence="1">
    <location>
        <begin position="33"/>
        <end position="56"/>
    </location>
</feature>
<keyword evidence="1" id="KW-1133">Transmembrane helix</keyword>
<accession>A0A0V8JMS7</accession>
<feature type="transmembrane region" description="Helical" evidence="1">
    <location>
        <begin position="450"/>
        <end position="470"/>
    </location>
</feature>
<sequence>MLSKWLKWKLFIRWKNQWNYIKIFRDLSVGRSLWVLFFIQNIINSCLIFFGTYFLLKYVVLNEHLTNGEAKQSLVINLILKTLSSIQQNGEILWSILFCLIMIFAFISGVSSSKWQIQSKDQEWLMITLKIKQRKASIFLYLESIVWDTKDFIFNYIPILLALGVVTGVNKVYLASLLILTLGSYLLLTLLVSILHNNYMKLQHYKWNFFLRLLTNLILRLLIVYTAFFVGKMSSPWIKEFPLTSNNVNYEHYNEWINEGVDVISSILAPLSNIFLHPYMPYNVFSDILFNGLQLHALLKLAMFFIGVIVLLSILSKMNHHRRTPYYPFKRIEAFNTLLSKVIPGTSYTTILAKHHYRTDYLRYRFPVVLGSFLFWVIWGVITGLLQSLDQSEEIYFLIMSFYLFFLTYFYVYSIFTELNGMFSVDGEGKQVITYLLNGKSLWDVFKYRFHLFALTSLPLFIVADILFFFVNQMPLMLSIMTLLLHIISFFFFALLMFLPGVLRPHFNYENIEQLDDYPDKKIVADVIRFATVGLMVPLLMLPTALFLVGSIGVSSYIVIQWGMAGMILLLFVGIALPLVSKLLVKKSSFEQINL</sequence>
<feature type="transmembrane region" description="Helical" evidence="1">
    <location>
        <begin position="476"/>
        <end position="499"/>
    </location>
</feature>